<name>A0A0F3N490_ANAPH</name>
<dbReference type="PATRIC" id="fig|1359161.3.peg.1613"/>
<comment type="caution">
    <text evidence="1">The sequence shown here is derived from an EMBL/GenBank/DDBJ whole genome shotgun (WGS) entry which is preliminary data.</text>
</comment>
<dbReference type="Proteomes" id="UP000033754">
    <property type="component" value="Unassembled WGS sequence"/>
</dbReference>
<dbReference type="GO" id="GO:0008233">
    <property type="term" value="F:peptidase activity"/>
    <property type="evidence" value="ECO:0007669"/>
    <property type="project" value="UniProtKB-KW"/>
</dbReference>
<evidence type="ECO:0000313" key="2">
    <source>
        <dbReference type="Proteomes" id="UP000033754"/>
    </source>
</evidence>
<protein>
    <submittedName>
        <fullName evidence="1">ATP-dependent protease subunit HslV domain protein</fullName>
        <ecNumber evidence="1">3.4.25.2</ecNumber>
    </submittedName>
</protein>
<accession>A0A0F3N490</accession>
<keyword evidence="1" id="KW-0645">Protease</keyword>
<dbReference type="InterPro" id="IPR029055">
    <property type="entry name" value="Ntn_hydrolases_N"/>
</dbReference>
<dbReference type="EMBL" id="LANT01000009">
    <property type="protein sequence ID" value="KJV62903.1"/>
    <property type="molecule type" value="Genomic_DNA"/>
</dbReference>
<dbReference type="EC" id="3.4.25.2" evidence="1"/>
<dbReference type="MEROPS" id="T01.006"/>
<keyword evidence="1" id="KW-0378">Hydrolase</keyword>
<proteinExistence type="predicted"/>
<gene>
    <name evidence="1" type="ORF">EPHNCH_1420</name>
</gene>
<sequence length="43" mass="4709">MCAAQDEFAPAMPLEYIVAKSMAIAAEICIYTNNNIVMEKIEG</sequence>
<organism evidence="1 2">
    <name type="scientific">Anaplasma phagocytophilum str. NCH-1</name>
    <dbReference type="NCBI Taxonomy" id="1359161"/>
    <lineage>
        <taxon>Bacteria</taxon>
        <taxon>Pseudomonadati</taxon>
        <taxon>Pseudomonadota</taxon>
        <taxon>Alphaproteobacteria</taxon>
        <taxon>Rickettsiales</taxon>
        <taxon>Anaplasmataceae</taxon>
        <taxon>Anaplasma</taxon>
        <taxon>phagocytophilum group</taxon>
    </lineage>
</organism>
<dbReference type="Gene3D" id="3.60.20.10">
    <property type="entry name" value="Glutamine Phosphoribosylpyrophosphate, subunit 1, domain 1"/>
    <property type="match status" value="1"/>
</dbReference>
<dbReference type="GO" id="GO:0006508">
    <property type="term" value="P:proteolysis"/>
    <property type="evidence" value="ECO:0007669"/>
    <property type="project" value="UniProtKB-KW"/>
</dbReference>
<evidence type="ECO:0000313" key="1">
    <source>
        <dbReference type="EMBL" id="KJV62903.1"/>
    </source>
</evidence>
<reference evidence="1 2" key="1">
    <citation type="submission" date="2015-01" db="EMBL/GenBank/DDBJ databases">
        <title>Genome Sequencing of Rickettsiales.</title>
        <authorList>
            <person name="Daugherty S.C."/>
            <person name="Su Q."/>
            <person name="Abolude K."/>
            <person name="Beier-Sexton M."/>
            <person name="Carlyon J.A."/>
            <person name="Carter R."/>
            <person name="Day N.P."/>
            <person name="Dumler S.J."/>
            <person name="Dyachenko V."/>
            <person name="Godinez A."/>
            <person name="Kurtti T.J."/>
            <person name="Lichay M."/>
            <person name="Mullins K.E."/>
            <person name="Ott S."/>
            <person name="Pappas-Brown V."/>
            <person name="Paris D.H."/>
            <person name="Patel P."/>
            <person name="Richards A.L."/>
            <person name="Sadzewicz L."/>
            <person name="Sears K."/>
            <person name="Seidman D."/>
            <person name="Sengamalay N."/>
            <person name="Stenos J."/>
            <person name="Tallon L.J."/>
            <person name="Vincent G."/>
            <person name="Fraser C.M."/>
            <person name="Munderloh U."/>
            <person name="Dunning-Hotopp J.C."/>
        </authorList>
    </citation>
    <scope>NUCLEOTIDE SEQUENCE [LARGE SCALE GENOMIC DNA]</scope>
    <source>
        <strain evidence="1 2">NCH-1</strain>
    </source>
</reference>
<dbReference type="AlphaFoldDB" id="A0A0F3N490"/>